<dbReference type="AlphaFoldDB" id="C1EGY4"/>
<protein>
    <submittedName>
        <fullName evidence="4">U1 snRNA associated protein</fullName>
    </submittedName>
</protein>
<dbReference type="Pfam" id="PF03194">
    <property type="entry name" value="LUC7"/>
    <property type="match status" value="1"/>
</dbReference>
<organism evidence="4 5">
    <name type="scientific">Micromonas commoda (strain RCC299 / NOUM17 / CCMP2709)</name>
    <name type="common">Picoplanktonic green alga</name>
    <dbReference type="NCBI Taxonomy" id="296587"/>
    <lineage>
        <taxon>Eukaryota</taxon>
        <taxon>Viridiplantae</taxon>
        <taxon>Chlorophyta</taxon>
        <taxon>Mamiellophyceae</taxon>
        <taxon>Mamiellales</taxon>
        <taxon>Mamiellaceae</taxon>
        <taxon>Micromonas</taxon>
    </lineage>
</organism>
<name>C1EGY4_MICCC</name>
<dbReference type="InParanoid" id="C1EGY4"/>
<dbReference type="OrthoDB" id="10266921at2759"/>
<accession>C1EGY4</accession>
<dbReference type="GO" id="GO:0005685">
    <property type="term" value="C:U1 snRNP"/>
    <property type="evidence" value="ECO:0007669"/>
    <property type="project" value="InterPro"/>
</dbReference>
<dbReference type="RefSeq" id="XP_002506150.1">
    <property type="nucleotide sequence ID" value="XM_002506104.1"/>
</dbReference>
<feature type="region of interest" description="Disordered" evidence="3">
    <location>
        <begin position="187"/>
        <end position="224"/>
    </location>
</feature>
<feature type="region of interest" description="Disordered" evidence="3">
    <location>
        <begin position="242"/>
        <end position="360"/>
    </location>
</feature>
<evidence type="ECO:0000256" key="1">
    <source>
        <dbReference type="ARBA" id="ARBA00005655"/>
    </source>
</evidence>
<feature type="compositionally biased region" description="Basic and acidic residues" evidence="3">
    <location>
        <begin position="187"/>
        <end position="200"/>
    </location>
</feature>
<keyword evidence="5" id="KW-1185">Reference proteome</keyword>
<evidence type="ECO:0000256" key="2">
    <source>
        <dbReference type="SAM" id="Coils"/>
    </source>
</evidence>
<proteinExistence type="inferred from homology"/>
<dbReference type="eggNOG" id="KOG0796">
    <property type="taxonomic scope" value="Eukaryota"/>
</dbReference>
<feature type="compositionally biased region" description="Basic and acidic residues" evidence="3">
    <location>
        <begin position="274"/>
        <end position="360"/>
    </location>
</feature>
<evidence type="ECO:0000313" key="5">
    <source>
        <dbReference type="Proteomes" id="UP000002009"/>
    </source>
</evidence>
<dbReference type="STRING" id="296587.C1EGY4"/>
<gene>
    <name evidence="4" type="primary">LUC7</name>
    <name evidence="4" type="ORF">MICPUN_64037</name>
</gene>
<sequence>MASDFAAMLDEMMGPERNIDLDKVTGKRRRFDDEDVDRHFLVGCSPYQLFQGSKKNIGYLDEFARHVGMDPARNSRMVCDEACKAEYEALPQTEKDRLGWERDTFFLLGFLIKRCDDRVRNAREQLEAHARRVEDKVAERKVGWQTRVDAKMRASEEAGEAGLVDECQKLIAEADAVRAASEKDLEQYRKEQSRGTDHQKVCPVSGAIVTKDATPESDTSGHYAGRNYVGWKKIREWHAAHAAQLSTRPPRSPFRSPRGPAADGRRVGPSPPRTSREWDRERDRETRRGDERRGRDGSRERDDSRDRGRRGGDRDGRRDRDGDRGRRPHPYTRDRSRDRRVDGGWGDGRRGRGHDVHDGR</sequence>
<dbReference type="GeneID" id="8248879"/>
<comment type="similarity">
    <text evidence="1">Belongs to the Luc7 family.</text>
</comment>
<keyword evidence="2" id="KW-0175">Coiled coil</keyword>
<dbReference type="GO" id="GO:0006376">
    <property type="term" value="P:mRNA splice site recognition"/>
    <property type="evidence" value="ECO:0007669"/>
    <property type="project" value="InterPro"/>
</dbReference>
<reference evidence="4 5" key="1">
    <citation type="journal article" date="2009" name="Science">
        <title>Green evolution and dynamic adaptations revealed by genomes of the marine picoeukaryotes Micromonas.</title>
        <authorList>
            <person name="Worden A.Z."/>
            <person name="Lee J.H."/>
            <person name="Mock T."/>
            <person name="Rouze P."/>
            <person name="Simmons M.P."/>
            <person name="Aerts A.L."/>
            <person name="Allen A.E."/>
            <person name="Cuvelier M.L."/>
            <person name="Derelle E."/>
            <person name="Everett M.V."/>
            <person name="Foulon E."/>
            <person name="Grimwood J."/>
            <person name="Gundlach H."/>
            <person name="Henrissat B."/>
            <person name="Napoli C."/>
            <person name="McDonald S.M."/>
            <person name="Parker M.S."/>
            <person name="Rombauts S."/>
            <person name="Salamov A."/>
            <person name="Von Dassow P."/>
            <person name="Badger J.H."/>
            <person name="Coutinho P.M."/>
            <person name="Demir E."/>
            <person name="Dubchak I."/>
            <person name="Gentemann C."/>
            <person name="Eikrem W."/>
            <person name="Gready J.E."/>
            <person name="John U."/>
            <person name="Lanier W."/>
            <person name="Lindquist E.A."/>
            <person name="Lucas S."/>
            <person name="Mayer K.F."/>
            <person name="Moreau H."/>
            <person name="Not F."/>
            <person name="Otillar R."/>
            <person name="Panaud O."/>
            <person name="Pangilinan J."/>
            <person name="Paulsen I."/>
            <person name="Piegu B."/>
            <person name="Poliakov A."/>
            <person name="Robbens S."/>
            <person name="Schmutz J."/>
            <person name="Toulza E."/>
            <person name="Wyss T."/>
            <person name="Zelensky A."/>
            <person name="Zhou K."/>
            <person name="Armbrust E.V."/>
            <person name="Bhattacharya D."/>
            <person name="Goodenough U.W."/>
            <person name="Van de Peer Y."/>
            <person name="Grigoriev I.V."/>
        </authorList>
    </citation>
    <scope>NUCLEOTIDE SEQUENCE [LARGE SCALE GENOMIC DNA]</scope>
    <source>
        <strain evidence="5">RCC299 / NOUM17</strain>
    </source>
</reference>
<dbReference type="PANTHER" id="PTHR12375">
    <property type="entry name" value="RNA-BINDING PROTEIN LUC7-RELATED"/>
    <property type="match status" value="1"/>
</dbReference>
<dbReference type="EMBL" id="CP001332">
    <property type="protein sequence ID" value="ACO67408.1"/>
    <property type="molecule type" value="Genomic_DNA"/>
</dbReference>
<dbReference type="GO" id="GO:0003729">
    <property type="term" value="F:mRNA binding"/>
    <property type="evidence" value="ECO:0007669"/>
    <property type="project" value="InterPro"/>
</dbReference>
<dbReference type="KEGG" id="mis:MICPUN_64037"/>
<evidence type="ECO:0000313" key="4">
    <source>
        <dbReference type="EMBL" id="ACO67408.1"/>
    </source>
</evidence>
<dbReference type="Proteomes" id="UP000002009">
    <property type="component" value="Chromosome 14"/>
</dbReference>
<evidence type="ECO:0000256" key="3">
    <source>
        <dbReference type="SAM" id="MobiDB-lite"/>
    </source>
</evidence>
<feature type="coiled-coil region" evidence="2">
    <location>
        <begin position="112"/>
        <end position="139"/>
    </location>
</feature>
<dbReference type="InterPro" id="IPR004882">
    <property type="entry name" value="Luc7-rel"/>
</dbReference>